<dbReference type="InterPro" id="IPR024091">
    <property type="entry name" value="LnmK-like_bifun_acyl/decarbox"/>
</dbReference>
<evidence type="ECO:0000313" key="2">
    <source>
        <dbReference type="Proteomes" id="UP001208771"/>
    </source>
</evidence>
<gene>
    <name evidence="1" type="ORF">NOF55_21665</name>
</gene>
<dbReference type="AlphaFoldDB" id="A0AAE3N498"/>
<sequence length="273" mass="30208">MMPRDHRPADAYRRALVEAALCPGMMLGMPHLTPFGLSRTWLLEELGHRHWLLLARRLGLETADFRTPDGLEAYAAISALRVDARLSGAGANAVLSIHSDLYPVSGARMESVHRLAIDGREIGTVVLQSVFVVRTGADNRSIRRSVVRHFRAEGAARESLLTEDIAALRLWDDQGKDHERDMVFQPCPFEEFNGAGLFYFAEFAALVGRAFCHWEGTATRERLDAPLSLLFLGNIEPGEAVRIGVLAEDDADHLRRCSIERPDGSPLARALCG</sequence>
<dbReference type="NCBIfam" id="TIGR04098">
    <property type="entry name" value="LnmK_bifunc"/>
    <property type="match status" value="1"/>
</dbReference>
<dbReference type="Proteomes" id="UP001208771">
    <property type="component" value="Unassembled WGS sequence"/>
</dbReference>
<proteinExistence type="predicted"/>
<reference evidence="1" key="1">
    <citation type="submission" date="2022-07" db="EMBL/GenBank/DDBJ databases">
        <title>Ectorhizobium quercum gen.nov., sp. nov.</title>
        <authorList>
            <person name="Ma T."/>
            <person name="Li Y."/>
        </authorList>
    </citation>
    <scope>NUCLEOTIDE SEQUENCE</scope>
    <source>
        <strain evidence="1">BDR2-2</strain>
    </source>
</reference>
<name>A0AAE3N498_9HYPH</name>
<dbReference type="RefSeq" id="WP_306413247.1">
    <property type="nucleotide sequence ID" value="NZ_JANFPI010000010.1"/>
</dbReference>
<accession>A0AAE3N498</accession>
<keyword evidence="2" id="KW-1185">Reference proteome</keyword>
<dbReference type="Gene3D" id="3.10.129.10">
    <property type="entry name" value="Hotdog Thioesterase"/>
    <property type="match status" value="1"/>
</dbReference>
<dbReference type="NCBIfam" id="TIGR04099">
    <property type="entry name" value="biosn_Pnap_2097"/>
    <property type="match status" value="1"/>
</dbReference>
<protein>
    <submittedName>
        <fullName evidence="1">DNA gyrase</fullName>
    </submittedName>
</protein>
<organism evidence="1 2">
    <name type="scientific">Ectorhizobium quercum</name>
    <dbReference type="NCBI Taxonomy" id="2965071"/>
    <lineage>
        <taxon>Bacteria</taxon>
        <taxon>Pseudomonadati</taxon>
        <taxon>Pseudomonadota</taxon>
        <taxon>Alphaproteobacteria</taxon>
        <taxon>Hyphomicrobiales</taxon>
        <taxon>Rhizobiaceae</taxon>
        <taxon>Ectorhizobium</taxon>
    </lineage>
</organism>
<comment type="caution">
    <text evidence="1">The sequence shown here is derived from an EMBL/GenBank/DDBJ whole genome shotgun (WGS) entry which is preliminary data.</text>
</comment>
<evidence type="ECO:0000313" key="1">
    <source>
        <dbReference type="EMBL" id="MCX8999717.1"/>
    </source>
</evidence>
<dbReference type="EMBL" id="JANFPI010000010">
    <property type="protein sequence ID" value="MCX8999717.1"/>
    <property type="molecule type" value="Genomic_DNA"/>
</dbReference>